<organism evidence="1 2">
    <name type="scientific">Aspergillus ellipticus CBS 707.79</name>
    <dbReference type="NCBI Taxonomy" id="1448320"/>
    <lineage>
        <taxon>Eukaryota</taxon>
        <taxon>Fungi</taxon>
        <taxon>Dikarya</taxon>
        <taxon>Ascomycota</taxon>
        <taxon>Pezizomycotina</taxon>
        <taxon>Eurotiomycetes</taxon>
        <taxon>Eurotiomycetidae</taxon>
        <taxon>Eurotiales</taxon>
        <taxon>Aspergillaceae</taxon>
        <taxon>Aspergillus</taxon>
        <taxon>Aspergillus subgen. Circumdati</taxon>
    </lineage>
</organism>
<protein>
    <submittedName>
        <fullName evidence="1">Uncharacterized protein</fullName>
    </submittedName>
</protein>
<proteinExistence type="predicted"/>
<reference evidence="1 2" key="1">
    <citation type="submission" date="2018-02" db="EMBL/GenBank/DDBJ databases">
        <title>The genomes of Aspergillus section Nigri reveals drivers in fungal speciation.</title>
        <authorList>
            <consortium name="DOE Joint Genome Institute"/>
            <person name="Vesth T.C."/>
            <person name="Nybo J."/>
            <person name="Theobald S."/>
            <person name="Brandl J."/>
            <person name="Frisvad J.C."/>
            <person name="Nielsen K.F."/>
            <person name="Lyhne E.K."/>
            <person name="Kogle M.E."/>
            <person name="Kuo A."/>
            <person name="Riley R."/>
            <person name="Clum A."/>
            <person name="Nolan M."/>
            <person name="Lipzen A."/>
            <person name="Salamov A."/>
            <person name="Henrissat B."/>
            <person name="Wiebenga A."/>
            <person name="De vries R.P."/>
            <person name="Grigoriev I.V."/>
            <person name="Mortensen U.H."/>
            <person name="Andersen M.R."/>
            <person name="Baker S.E."/>
        </authorList>
    </citation>
    <scope>NUCLEOTIDE SEQUENCE [LARGE SCALE GENOMIC DNA]</scope>
    <source>
        <strain evidence="1 2">CBS 707.79</strain>
    </source>
</reference>
<keyword evidence="2" id="KW-1185">Reference proteome</keyword>
<name>A0A319DTT8_9EURO</name>
<evidence type="ECO:0000313" key="1">
    <source>
        <dbReference type="EMBL" id="PYH97527.1"/>
    </source>
</evidence>
<evidence type="ECO:0000313" key="2">
    <source>
        <dbReference type="Proteomes" id="UP000247810"/>
    </source>
</evidence>
<dbReference type="Proteomes" id="UP000247810">
    <property type="component" value="Unassembled WGS sequence"/>
</dbReference>
<dbReference type="EMBL" id="KZ825823">
    <property type="protein sequence ID" value="PYH97527.1"/>
    <property type="molecule type" value="Genomic_DNA"/>
</dbReference>
<dbReference type="AlphaFoldDB" id="A0A319DTT8"/>
<gene>
    <name evidence="1" type="ORF">BO71DRAFT_126465</name>
</gene>
<accession>A0A319DTT8</accession>
<sequence>MFPCSNFAVYKTTEGRRRTGIAVLVGRHRQSAVVCRCRPIRDLGNPHSDDVPTVDMLNQLTIALTDIDMSFGGCKIGLDFQVLLLPAWRQCRPLAHIGPDKEAAAQLGKGELEGFSSRSDAIGYGNLGESSRLMMKQLAMSDEQWTETEKGRKKNHERFGWPVVGALVPGSLSA</sequence>
<dbReference type="VEuPathDB" id="FungiDB:BO71DRAFT_126465"/>